<proteinExistence type="predicted"/>
<evidence type="ECO:0000256" key="1">
    <source>
        <dbReference type="ARBA" id="ARBA00001968"/>
    </source>
</evidence>
<sequence>MVVSDHHVKYSTTHSSPRSCVEHTFGAWKARFPILKHINTYPMSKQTMILVACAVVHNYIQMFQENDSLLNCFNQDGVPVREINPESVEDDDDNEDLEIDEVPDGPAVRSNRASNAEMGQFRDVIAAEMWNAYQVRPWYR</sequence>
<gene>
    <name evidence="5" type="ORF">L484_017694</name>
</gene>
<dbReference type="InterPro" id="IPR027806">
    <property type="entry name" value="HARBI1_dom"/>
</dbReference>
<reference evidence="6" key="1">
    <citation type="submission" date="2013-01" db="EMBL/GenBank/DDBJ databases">
        <title>Draft Genome Sequence of a Mulberry Tree, Morus notabilis C.K. Schneid.</title>
        <authorList>
            <person name="He N."/>
            <person name="Zhao S."/>
        </authorList>
    </citation>
    <scope>NUCLEOTIDE SEQUENCE</scope>
</reference>
<keyword evidence="6" id="KW-1185">Reference proteome</keyword>
<evidence type="ECO:0000313" key="6">
    <source>
        <dbReference type="Proteomes" id="UP000030645"/>
    </source>
</evidence>
<evidence type="ECO:0000259" key="4">
    <source>
        <dbReference type="Pfam" id="PF13359"/>
    </source>
</evidence>
<feature type="domain" description="DDE Tnp4" evidence="4">
    <location>
        <begin position="5"/>
        <end position="58"/>
    </location>
</feature>
<comment type="cofactor">
    <cofactor evidence="1">
        <name>a divalent metal cation</name>
        <dbReference type="ChEBI" id="CHEBI:60240"/>
    </cofactor>
</comment>
<evidence type="ECO:0000256" key="3">
    <source>
        <dbReference type="SAM" id="MobiDB-lite"/>
    </source>
</evidence>
<protein>
    <recommendedName>
        <fullName evidence="4">DDE Tnp4 domain-containing protein</fullName>
    </recommendedName>
</protein>
<dbReference type="EMBL" id="KE346255">
    <property type="protein sequence ID" value="EXC31411.1"/>
    <property type="molecule type" value="Genomic_DNA"/>
</dbReference>
<organism evidence="5 6">
    <name type="scientific">Morus notabilis</name>
    <dbReference type="NCBI Taxonomy" id="981085"/>
    <lineage>
        <taxon>Eukaryota</taxon>
        <taxon>Viridiplantae</taxon>
        <taxon>Streptophyta</taxon>
        <taxon>Embryophyta</taxon>
        <taxon>Tracheophyta</taxon>
        <taxon>Spermatophyta</taxon>
        <taxon>Magnoliopsida</taxon>
        <taxon>eudicotyledons</taxon>
        <taxon>Gunneridae</taxon>
        <taxon>Pentapetalae</taxon>
        <taxon>rosids</taxon>
        <taxon>fabids</taxon>
        <taxon>Rosales</taxon>
        <taxon>Moraceae</taxon>
        <taxon>Moreae</taxon>
        <taxon>Morus</taxon>
    </lineage>
</organism>
<dbReference type="AlphaFoldDB" id="W9SWY9"/>
<feature type="region of interest" description="Disordered" evidence="3">
    <location>
        <begin position="81"/>
        <end position="112"/>
    </location>
</feature>
<dbReference type="Proteomes" id="UP000030645">
    <property type="component" value="Unassembled WGS sequence"/>
</dbReference>
<evidence type="ECO:0000256" key="2">
    <source>
        <dbReference type="ARBA" id="ARBA00022723"/>
    </source>
</evidence>
<keyword evidence="2" id="KW-0479">Metal-binding</keyword>
<name>W9SWY9_9ROSA</name>
<evidence type="ECO:0000313" key="5">
    <source>
        <dbReference type="EMBL" id="EXC31411.1"/>
    </source>
</evidence>
<dbReference type="Pfam" id="PF13359">
    <property type="entry name" value="DDE_Tnp_4"/>
    <property type="match status" value="1"/>
</dbReference>
<dbReference type="GO" id="GO:0046872">
    <property type="term" value="F:metal ion binding"/>
    <property type="evidence" value="ECO:0007669"/>
    <property type="project" value="UniProtKB-KW"/>
</dbReference>
<dbReference type="STRING" id="981085.W9SWY9"/>
<feature type="compositionally biased region" description="Acidic residues" evidence="3">
    <location>
        <begin position="87"/>
        <end position="103"/>
    </location>
</feature>
<accession>W9SWY9</accession>